<organism evidence="2 3">
    <name type="scientific">Candidatus Dojkabacteria bacterium HGW-Dojkabacteria-1</name>
    <dbReference type="NCBI Taxonomy" id="2013761"/>
    <lineage>
        <taxon>Bacteria</taxon>
        <taxon>Candidatus Dojkabacteria</taxon>
    </lineage>
</organism>
<evidence type="ECO:0000259" key="1">
    <source>
        <dbReference type="Pfam" id="PF08241"/>
    </source>
</evidence>
<dbReference type="Gene3D" id="3.40.50.150">
    <property type="entry name" value="Vaccinia Virus protein VP39"/>
    <property type="match status" value="1"/>
</dbReference>
<evidence type="ECO:0000313" key="3">
    <source>
        <dbReference type="Proteomes" id="UP000233417"/>
    </source>
</evidence>
<proteinExistence type="predicted"/>
<gene>
    <name evidence="2" type="ORF">CVU76_00375</name>
</gene>
<dbReference type="EMBL" id="PHAO01000001">
    <property type="protein sequence ID" value="PKN02484.1"/>
    <property type="molecule type" value="Genomic_DNA"/>
</dbReference>
<reference evidence="2 3" key="1">
    <citation type="journal article" date="2017" name="ISME J.">
        <title>Potential for microbial H2 and metal transformations associated with novel bacteria and archaea in deep terrestrial subsurface sediments.</title>
        <authorList>
            <person name="Hernsdorf A.W."/>
            <person name="Amano Y."/>
            <person name="Miyakawa K."/>
            <person name="Ise K."/>
            <person name="Suzuki Y."/>
            <person name="Anantharaman K."/>
            <person name="Probst A."/>
            <person name="Burstein D."/>
            <person name="Thomas B.C."/>
            <person name="Banfield J.F."/>
        </authorList>
    </citation>
    <scope>NUCLEOTIDE SEQUENCE [LARGE SCALE GENOMIC DNA]</scope>
    <source>
        <strain evidence="2">HGW-Dojkabacteria-1</strain>
    </source>
</reference>
<name>A0A2N2F2M7_9BACT</name>
<dbReference type="Pfam" id="PF08241">
    <property type="entry name" value="Methyltransf_11"/>
    <property type="match status" value="1"/>
</dbReference>
<protein>
    <recommendedName>
        <fullName evidence="1">Methyltransferase type 11 domain-containing protein</fullName>
    </recommendedName>
</protein>
<dbReference type="InterPro" id="IPR029063">
    <property type="entry name" value="SAM-dependent_MTases_sf"/>
</dbReference>
<accession>A0A2N2F2M7</accession>
<dbReference type="GO" id="GO:0008757">
    <property type="term" value="F:S-adenosylmethionine-dependent methyltransferase activity"/>
    <property type="evidence" value="ECO:0007669"/>
    <property type="project" value="InterPro"/>
</dbReference>
<comment type="caution">
    <text evidence="2">The sequence shown here is derived from an EMBL/GenBank/DDBJ whole genome shotgun (WGS) entry which is preliminary data.</text>
</comment>
<evidence type="ECO:0000313" key="2">
    <source>
        <dbReference type="EMBL" id="PKN02484.1"/>
    </source>
</evidence>
<dbReference type="SUPFAM" id="SSF53335">
    <property type="entry name" value="S-adenosyl-L-methionine-dependent methyltransferases"/>
    <property type="match status" value="1"/>
</dbReference>
<dbReference type="Proteomes" id="UP000233417">
    <property type="component" value="Unassembled WGS sequence"/>
</dbReference>
<dbReference type="InterPro" id="IPR013216">
    <property type="entry name" value="Methyltransf_11"/>
</dbReference>
<sequence>MSKIANYDTLNYDYRKYWKNREYENKSEHIALDSLLKGNEGNWFIDIGGSYGRLTPTYYEKYSNPVIIDYSLKTLQNNYEYIKQNYPNTILIAANAYNLPFKDNTFDGGLMVRVLHHIDRPTDYFKEAHRVFSNNSVYIQEYANKKHLKAMIKALLKFDFTIFNKEPYQQPTKENYEGARKGSNVPFLNYHPKWMKETLRESGYIVIQERGASFLRLNLLKKILGVRLLLLLERISQKAFSWSQTSPSIFVKSIVNKGDFKTSKNSTLEDILVCPLCKGFLKIEKESAHCKECSKKFTKSKNIWDFRV</sequence>
<dbReference type="AlphaFoldDB" id="A0A2N2F2M7"/>
<feature type="domain" description="Methyltransferase type 11" evidence="1">
    <location>
        <begin position="46"/>
        <end position="136"/>
    </location>
</feature>